<sequence>MVQCFSRLGALRFALLQASLAQYTQQASKTTHSSPLSLLLPDYQPFQTTLRQSSSAIVQRQLDAAFDTCMGVGRKACGDSCIPETARCCDTVLGDFCDSEYYCMNSGCCLDGRDCGAQPTPLCLDADSSSCPLALGCCPRERPTCIIREDGSAVCHAESASSATPSVNEGSARTVADSPNGEDVVENNATSTSNPPEPNPDGSTDMVILVTSSPTDSNTIQPPSTTASNSRRVTVSATLSSVTATVFLYLFVLIC</sequence>
<protein>
    <recommendedName>
        <fullName evidence="5">Disintegrin domain-containing protein</fullName>
    </recommendedName>
</protein>
<evidence type="ECO:0000313" key="3">
    <source>
        <dbReference type="EMBL" id="RPA87367.1"/>
    </source>
</evidence>
<reference evidence="3 4" key="1">
    <citation type="journal article" date="2018" name="Nat. Ecol. Evol.">
        <title>Pezizomycetes genomes reveal the molecular basis of ectomycorrhizal truffle lifestyle.</title>
        <authorList>
            <person name="Murat C."/>
            <person name="Payen T."/>
            <person name="Noel B."/>
            <person name="Kuo A."/>
            <person name="Morin E."/>
            <person name="Chen J."/>
            <person name="Kohler A."/>
            <person name="Krizsan K."/>
            <person name="Balestrini R."/>
            <person name="Da Silva C."/>
            <person name="Montanini B."/>
            <person name="Hainaut M."/>
            <person name="Levati E."/>
            <person name="Barry K.W."/>
            <person name="Belfiori B."/>
            <person name="Cichocki N."/>
            <person name="Clum A."/>
            <person name="Dockter R.B."/>
            <person name="Fauchery L."/>
            <person name="Guy J."/>
            <person name="Iotti M."/>
            <person name="Le Tacon F."/>
            <person name="Lindquist E.A."/>
            <person name="Lipzen A."/>
            <person name="Malagnac F."/>
            <person name="Mello A."/>
            <person name="Molinier V."/>
            <person name="Miyauchi S."/>
            <person name="Poulain J."/>
            <person name="Riccioni C."/>
            <person name="Rubini A."/>
            <person name="Sitrit Y."/>
            <person name="Splivallo R."/>
            <person name="Traeger S."/>
            <person name="Wang M."/>
            <person name="Zifcakova L."/>
            <person name="Wipf D."/>
            <person name="Zambonelli A."/>
            <person name="Paolocci F."/>
            <person name="Nowrousian M."/>
            <person name="Ottonello S."/>
            <person name="Baldrian P."/>
            <person name="Spatafora J.W."/>
            <person name="Henrissat B."/>
            <person name="Nagy L.G."/>
            <person name="Aury J.M."/>
            <person name="Wincker P."/>
            <person name="Grigoriev I.V."/>
            <person name="Bonfante P."/>
            <person name="Martin F.M."/>
        </authorList>
    </citation>
    <scope>NUCLEOTIDE SEQUENCE [LARGE SCALE GENOMIC DNA]</scope>
    <source>
        <strain evidence="3 4">RN42</strain>
    </source>
</reference>
<keyword evidence="2" id="KW-0732">Signal</keyword>
<keyword evidence="4" id="KW-1185">Reference proteome</keyword>
<dbReference type="EMBL" id="ML119647">
    <property type="protein sequence ID" value="RPA87367.1"/>
    <property type="molecule type" value="Genomic_DNA"/>
</dbReference>
<dbReference type="Proteomes" id="UP000275078">
    <property type="component" value="Unassembled WGS sequence"/>
</dbReference>
<feature type="region of interest" description="Disordered" evidence="1">
    <location>
        <begin position="163"/>
        <end position="207"/>
    </location>
</feature>
<gene>
    <name evidence="3" type="ORF">BJ508DRAFT_410876</name>
</gene>
<accession>A0A3N4IPM0</accession>
<organism evidence="3 4">
    <name type="scientific">Ascobolus immersus RN42</name>
    <dbReference type="NCBI Taxonomy" id="1160509"/>
    <lineage>
        <taxon>Eukaryota</taxon>
        <taxon>Fungi</taxon>
        <taxon>Dikarya</taxon>
        <taxon>Ascomycota</taxon>
        <taxon>Pezizomycotina</taxon>
        <taxon>Pezizomycetes</taxon>
        <taxon>Pezizales</taxon>
        <taxon>Ascobolaceae</taxon>
        <taxon>Ascobolus</taxon>
    </lineage>
</organism>
<dbReference type="OrthoDB" id="5152093at2759"/>
<evidence type="ECO:0000256" key="2">
    <source>
        <dbReference type="SAM" id="SignalP"/>
    </source>
</evidence>
<proteinExistence type="predicted"/>
<evidence type="ECO:0000313" key="4">
    <source>
        <dbReference type="Proteomes" id="UP000275078"/>
    </source>
</evidence>
<dbReference type="AlphaFoldDB" id="A0A3N4IPM0"/>
<evidence type="ECO:0008006" key="5">
    <source>
        <dbReference type="Google" id="ProtNLM"/>
    </source>
</evidence>
<feature type="chain" id="PRO_5018042970" description="Disintegrin domain-containing protein" evidence="2">
    <location>
        <begin position="22"/>
        <end position="255"/>
    </location>
</feature>
<evidence type="ECO:0000256" key="1">
    <source>
        <dbReference type="SAM" id="MobiDB-lite"/>
    </source>
</evidence>
<name>A0A3N4IPM0_ASCIM</name>
<feature type="signal peptide" evidence="2">
    <location>
        <begin position="1"/>
        <end position="21"/>
    </location>
</feature>